<feature type="transmembrane region" description="Helical" evidence="1">
    <location>
        <begin position="105"/>
        <end position="131"/>
    </location>
</feature>
<protein>
    <recommendedName>
        <fullName evidence="4">G protein-coupled receptor</fullName>
    </recommendedName>
</protein>
<evidence type="ECO:0000256" key="1">
    <source>
        <dbReference type="SAM" id="Phobius"/>
    </source>
</evidence>
<keyword evidence="1" id="KW-0812">Transmembrane</keyword>
<keyword evidence="3" id="KW-1185">Reference proteome</keyword>
<evidence type="ECO:0000313" key="2">
    <source>
        <dbReference type="EMBL" id="GMS92291.1"/>
    </source>
</evidence>
<keyword evidence="1" id="KW-0472">Membrane</keyword>
<evidence type="ECO:0000313" key="3">
    <source>
        <dbReference type="Proteomes" id="UP001432027"/>
    </source>
</evidence>
<evidence type="ECO:0008006" key="4">
    <source>
        <dbReference type="Google" id="ProtNLM"/>
    </source>
</evidence>
<dbReference type="EMBL" id="BTSX01000004">
    <property type="protein sequence ID" value="GMS92291.1"/>
    <property type="molecule type" value="Genomic_DNA"/>
</dbReference>
<dbReference type="Proteomes" id="UP001432027">
    <property type="component" value="Unassembled WGS sequence"/>
</dbReference>
<dbReference type="InterPro" id="IPR019428">
    <property type="entry name" value="7TM_GPCR_serpentine_rcpt_Str"/>
</dbReference>
<feature type="transmembrane region" description="Helical" evidence="1">
    <location>
        <begin position="6"/>
        <end position="22"/>
    </location>
</feature>
<keyword evidence="1" id="KW-1133">Transmembrane helix</keyword>
<comment type="caution">
    <text evidence="2">The sequence shown here is derived from an EMBL/GenBank/DDBJ whole genome shotgun (WGS) entry which is preliminary data.</text>
</comment>
<dbReference type="Pfam" id="PF10326">
    <property type="entry name" value="7TM_GPCR_Str"/>
    <property type="match status" value="1"/>
</dbReference>
<dbReference type="AlphaFoldDB" id="A0AAV5T9N9"/>
<dbReference type="PANTHER" id="PTHR22943">
    <property type="entry name" value="7-TRANSMEMBRANE DOMAIN RECEPTOR C.ELEGANS"/>
    <property type="match status" value="1"/>
</dbReference>
<feature type="non-terminal residue" evidence="2">
    <location>
        <position position="1"/>
    </location>
</feature>
<feature type="transmembrane region" description="Helical" evidence="1">
    <location>
        <begin position="76"/>
        <end position="93"/>
    </location>
</feature>
<organism evidence="2 3">
    <name type="scientific">Pristionchus entomophagus</name>
    <dbReference type="NCBI Taxonomy" id="358040"/>
    <lineage>
        <taxon>Eukaryota</taxon>
        <taxon>Metazoa</taxon>
        <taxon>Ecdysozoa</taxon>
        <taxon>Nematoda</taxon>
        <taxon>Chromadorea</taxon>
        <taxon>Rhabditida</taxon>
        <taxon>Rhabditina</taxon>
        <taxon>Diplogasteromorpha</taxon>
        <taxon>Diplogasteroidea</taxon>
        <taxon>Neodiplogasteridae</taxon>
        <taxon>Pristionchus</taxon>
    </lineage>
</organism>
<reference evidence="2" key="1">
    <citation type="submission" date="2023-10" db="EMBL/GenBank/DDBJ databases">
        <title>Genome assembly of Pristionchus species.</title>
        <authorList>
            <person name="Yoshida K."/>
            <person name="Sommer R.J."/>
        </authorList>
    </citation>
    <scope>NUCLEOTIDE SEQUENCE</scope>
    <source>
        <strain evidence="2">RS0144</strain>
    </source>
</reference>
<name>A0AAV5T9N9_9BILA</name>
<accession>A0AAV5T9N9</accession>
<feature type="transmembrane region" description="Helical" evidence="1">
    <location>
        <begin position="34"/>
        <end position="56"/>
    </location>
</feature>
<sequence>FSYSTTAFSCIFNSLLIYVIVATHDQDVGPYRWLILSFAVIDVCISLVHGILIPTVHMTEFGYICISNRFIDQPTAYGYGFGLCVIVVDAGWRPDMVSRSAYAPVILEVYGIDLFADNLPGFLGLTLWVRLESGEKEWQTRPLIAMTTLFGMVFASAAVIIFCLLRILKEMSAPK</sequence>
<feature type="non-terminal residue" evidence="2">
    <location>
        <position position="175"/>
    </location>
</feature>
<proteinExistence type="predicted"/>
<feature type="transmembrane region" description="Helical" evidence="1">
    <location>
        <begin position="143"/>
        <end position="168"/>
    </location>
</feature>
<dbReference type="PANTHER" id="PTHR22943:SF248">
    <property type="entry name" value="SEVEN TM RECEPTOR"/>
    <property type="match status" value="1"/>
</dbReference>
<gene>
    <name evidence="2" type="ORF">PENTCL1PPCAC_14466</name>
</gene>